<evidence type="ECO:0000256" key="1">
    <source>
        <dbReference type="SAM" id="MobiDB-lite"/>
    </source>
</evidence>
<dbReference type="AlphaFoldDB" id="K0S9I5"/>
<proteinExistence type="predicted"/>
<keyword evidence="3" id="KW-1185">Reference proteome</keyword>
<accession>K0S9I5</accession>
<evidence type="ECO:0000313" key="3">
    <source>
        <dbReference type="Proteomes" id="UP000266841"/>
    </source>
</evidence>
<gene>
    <name evidence="2" type="ORF">THAOC_16589</name>
</gene>
<feature type="region of interest" description="Disordered" evidence="1">
    <location>
        <begin position="28"/>
        <end position="47"/>
    </location>
</feature>
<feature type="region of interest" description="Disordered" evidence="1">
    <location>
        <begin position="1"/>
        <end position="23"/>
    </location>
</feature>
<sequence length="334" mass="38233">MPLEEDFDLETHPTRAYNRDARKRAEYRGTYRRRRGDDDREAHDDGEDAVVAASDKAWTAWFDGTQSWKRHIAKKESDLDRFNQGRTPNQIVRYMGKQIDRVSTRAEFKPLVKAFREWRDVHPVGDEIFKEDLDDLWDALHAGHEIMSNAQGFSAETVYEEAPEDELTTSQSVFLTETAQTTLEYAEGLTSENSALKQRIAQLEAGGVPPLIHTRDTSRGLSNDERSAFLSSVGDVTREVLRDVLQTTQGDRPPRGELTPFSPRDLSKRQQKCKFCRELGVGRPCYTANETGQCKSSPSFTGDRGYLQEAAVKSWEERNRPKRWKNWTPPMTAE</sequence>
<evidence type="ECO:0000313" key="2">
    <source>
        <dbReference type="EMBL" id="EJK62783.1"/>
    </source>
</evidence>
<reference evidence="2 3" key="1">
    <citation type="journal article" date="2012" name="Genome Biol.">
        <title>Genome and low-iron response of an oceanic diatom adapted to chronic iron limitation.</title>
        <authorList>
            <person name="Lommer M."/>
            <person name="Specht M."/>
            <person name="Roy A.S."/>
            <person name="Kraemer L."/>
            <person name="Andreson R."/>
            <person name="Gutowska M.A."/>
            <person name="Wolf J."/>
            <person name="Bergner S.V."/>
            <person name="Schilhabel M.B."/>
            <person name="Klostermeier U.C."/>
            <person name="Beiko R.G."/>
            <person name="Rosenstiel P."/>
            <person name="Hippler M."/>
            <person name="Laroche J."/>
        </authorList>
    </citation>
    <scope>NUCLEOTIDE SEQUENCE [LARGE SCALE GENOMIC DNA]</scope>
    <source>
        <strain evidence="2 3">CCMP1005</strain>
    </source>
</reference>
<feature type="compositionally biased region" description="Basic and acidic residues" evidence="1">
    <location>
        <begin position="9"/>
        <end position="23"/>
    </location>
</feature>
<feature type="compositionally biased region" description="Basic and acidic residues" evidence="1">
    <location>
        <begin position="28"/>
        <end position="43"/>
    </location>
</feature>
<comment type="caution">
    <text evidence="2">The sequence shown here is derived from an EMBL/GenBank/DDBJ whole genome shotgun (WGS) entry which is preliminary data.</text>
</comment>
<dbReference type="EMBL" id="AGNL01018625">
    <property type="protein sequence ID" value="EJK62783.1"/>
    <property type="molecule type" value="Genomic_DNA"/>
</dbReference>
<dbReference type="Proteomes" id="UP000266841">
    <property type="component" value="Unassembled WGS sequence"/>
</dbReference>
<organism evidence="2 3">
    <name type="scientific">Thalassiosira oceanica</name>
    <name type="common">Marine diatom</name>
    <dbReference type="NCBI Taxonomy" id="159749"/>
    <lineage>
        <taxon>Eukaryota</taxon>
        <taxon>Sar</taxon>
        <taxon>Stramenopiles</taxon>
        <taxon>Ochrophyta</taxon>
        <taxon>Bacillariophyta</taxon>
        <taxon>Coscinodiscophyceae</taxon>
        <taxon>Thalassiosirophycidae</taxon>
        <taxon>Thalassiosirales</taxon>
        <taxon>Thalassiosiraceae</taxon>
        <taxon>Thalassiosira</taxon>
    </lineage>
</organism>
<name>K0S9I5_THAOC</name>
<protein>
    <submittedName>
        <fullName evidence="2">Uncharacterized protein</fullName>
    </submittedName>
</protein>